<dbReference type="SUPFAM" id="SSF55729">
    <property type="entry name" value="Acyl-CoA N-acyltransferases (Nat)"/>
    <property type="match status" value="1"/>
</dbReference>
<reference evidence="3 4" key="1">
    <citation type="submission" date="2020-08" db="EMBL/GenBank/DDBJ databases">
        <title>Sequencing the genomes of 1000 actinobacteria strains.</title>
        <authorList>
            <person name="Klenk H.-P."/>
        </authorList>
    </citation>
    <scope>NUCLEOTIDE SEQUENCE [LARGE SCALE GENOMIC DNA]</scope>
    <source>
        <strain evidence="3 4">DSM 28796</strain>
    </source>
</reference>
<gene>
    <name evidence="3" type="ORF">HNR70_000992</name>
</gene>
<evidence type="ECO:0000313" key="3">
    <source>
        <dbReference type="EMBL" id="MBB5831179.1"/>
    </source>
</evidence>
<comment type="caution">
    <text evidence="3">The sequence shown here is derived from an EMBL/GenBank/DDBJ whole genome shotgun (WGS) entry which is preliminary data.</text>
</comment>
<feature type="region of interest" description="Disordered" evidence="1">
    <location>
        <begin position="74"/>
        <end position="95"/>
    </location>
</feature>
<dbReference type="Proteomes" id="UP000588158">
    <property type="component" value="Unassembled WGS sequence"/>
</dbReference>
<protein>
    <submittedName>
        <fullName evidence="3">GNAT superfamily N-acetyltransferase</fullName>
    </submittedName>
</protein>
<dbReference type="CDD" id="cd04301">
    <property type="entry name" value="NAT_SF"/>
    <property type="match status" value="1"/>
</dbReference>
<name>A0A841A7M2_9MICO</name>
<dbReference type="Gene3D" id="3.40.630.30">
    <property type="match status" value="1"/>
</dbReference>
<dbReference type="GO" id="GO:0016747">
    <property type="term" value="F:acyltransferase activity, transferring groups other than amino-acyl groups"/>
    <property type="evidence" value="ECO:0007669"/>
    <property type="project" value="InterPro"/>
</dbReference>
<dbReference type="AlphaFoldDB" id="A0A841A7M2"/>
<dbReference type="PROSITE" id="PS51186">
    <property type="entry name" value="GNAT"/>
    <property type="match status" value="1"/>
</dbReference>
<dbReference type="InterPro" id="IPR000182">
    <property type="entry name" value="GNAT_dom"/>
</dbReference>
<evidence type="ECO:0000259" key="2">
    <source>
        <dbReference type="PROSITE" id="PS51186"/>
    </source>
</evidence>
<proteinExistence type="predicted"/>
<sequence>MSTGARTSRPATEADSLRDGHRFTWLKPDRWRAGFRALVLEVDGDVIGVGRIGPNPVHPGRDLVELEIAPDHRRRGHGTALPRELGGYSDKPLSSKVAPGSERDLFLRSLGAVTYLEVPLLRVEVATDRTSRWCAAVRSSADGAARAVPWSDLLRKQLVDALTDRYAWQHASWSPVAARDVLRREVGEEFLGGAVREHSWAVLRGGKIAALSDLYDEPVGTAREGTLEAVDAAAPTARHDVALCLAAQLEDLGTLGVATYDLDNHPTDPHTAPLLHTLRREEVDPVHLVEIPNGLTAVLRDLD</sequence>
<dbReference type="RefSeq" id="WP_184324692.1">
    <property type="nucleotide sequence ID" value="NZ_JACHLZ010000001.1"/>
</dbReference>
<dbReference type="InterPro" id="IPR016181">
    <property type="entry name" value="Acyl_CoA_acyltransferase"/>
</dbReference>
<keyword evidence="4" id="KW-1185">Reference proteome</keyword>
<dbReference type="Pfam" id="PF00583">
    <property type="entry name" value="Acetyltransf_1"/>
    <property type="match status" value="1"/>
</dbReference>
<feature type="domain" description="N-acetyltransferase" evidence="2">
    <location>
        <begin position="1"/>
        <end position="130"/>
    </location>
</feature>
<organism evidence="3 4">
    <name type="scientific">Brachybacterium aquaticum</name>
    <dbReference type="NCBI Taxonomy" id="1432564"/>
    <lineage>
        <taxon>Bacteria</taxon>
        <taxon>Bacillati</taxon>
        <taxon>Actinomycetota</taxon>
        <taxon>Actinomycetes</taxon>
        <taxon>Micrococcales</taxon>
        <taxon>Dermabacteraceae</taxon>
        <taxon>Brachybacterium</taxon>
    </lineage>
</organism>
<evidence type="ECO:0000313" key="4">
    <source>
        <dbReference type="Proteomes" id="UP000588158"/>
    </source>
</evidence>
<keyword evidence="3" id="KW-0808">Transferase</keyword>
<evidence type="ECO:0000256" key="1">
    <source>
        <dbReference type="SAM" id="MobiDB-lite"/>
    </source>
</evidence>
<dbReference type="EMBL" id="JACHLZ010000001">
    <property type="protein sequence ID" value="MBB5831179.1"/>
    <property type="molecule type" value="Genomic_DNA"/>
</dbReference>
<accession>A0A841A7M2</accession>